<feature type="DNA-binding region" description="H-T-H motif" evidence="2">
    <location>
        <begin position="32"/>
        <end position="51"/>
    </location>
</feature>
<dbReference type="Pfam" id="PF14278">
    <property type="entry name" value="TetR_C_8"/>
    <property type="match status" value="1"/>
</dbReference>
<reference evidence="4 5" key="1">
    <citation type="submission" date="2015-04" db="EMBL/GenBank/DDBJ databases">
        <title>Taxonomic description and genome sequence of Salinicoccus sediminis sp. nov., a novel hyper halotolerant bacterium isolated from marine sediment.</title>
        <authorList>
            <person name="Mathan Kumar R."/>
            <person name="Kaur G."/>
            <person name="Kumar N."/>
            <person name="Kumar A."/>
            <person name="Singh N.K."/>
            <person name="Kaur N."/>
            <person name="Mayilraj S."/>
        </authorList>
    </citation>
    <scope>NUCLEOTIDE SEQUENCE [LARGE SCALE GENOMIC DNA]</scope>
    <source>
        <strain evidence="4 5">SV-16</strain>
    </source>
</reference>
<dbReference type="Proteomes" id="UP000034287">
    <property type="component" value="Unassembled WGS sequence"/>
</dbReference>
<dbReference type="InterPro" id="IPR009057">
    <property type="entry name" value="Homeodomain-like_sf"/>
</dbReference>
<dbReference type="InterPro" id="IPR001647">
    <property type="entry name" value="HTH_TetR"/>
</dbReference>
<dbReference type="PRINTS" id="PR00455">
    <property type="entry name" value="HTHTETR"/>
</dbReference>
<dbReference type="Gene3D" id="1.10.357.10">
    <property type="entry name" value="Tetracycline Repressor, domain 2"/>
    <property type="match status" value="1"/>
</dbReference>
<evidence type="ECO:0000259" key="3">
    <source>
        <dbReference type="PROSITE" id="PS50977"/>
    </source>
</evidence>
<evidence type="ECO:0000256" key="2">
    <source>
        <dbReference type="PROSITE-ProRule" id="PRU00335"/>
    </source>
</evidence>
<dbReference type="Pfam" id="PF00440">
    <property type="entry name" value="TetR_N"/>
    <property type="match status" value="1"/>
</dbReference>
<dbReference type="InterPro" id="IPR039532">
    <property type="entry name" value="TetR_C_Firmicutes"/>
</dbReference>
<dbReference type="InterPro" id="IPR050624">
    <property type="entry name" value="HTH-type_Tx_Regulator"/>
</dbReference>
<evidence type="ECO:0000313" key="5">
    <source>
        <dbReference type="Proteomes" id="UP000034287"/>
    </source>
</evidence>
<organism evidence="4 5">
    <name type="scientific">Salinicoccus sediminis</name>
    <dbReference type="NCBI Taxonomy" id="1432562"/>
    <lineage>
        <taxon>Bacteria</taxon>
        <taxon>Bacillati</taxon>
        <taxon>Bacillota</taxon>
        <taxon>Bacilli</taxon>
        <taxon>Bacillales</taxon>
        <taxon>Staphylococcaceae</taxon>
        <taxon>Salinicoccus</taxon>
    </lineage>
</organism>
<dbReference type="PANTHER" id="PTHR43479:SF7">
    <property type="entry name" value="TETR-FAMILY TRANSCRIPTIONAL REGULATOR"/>
    <property type="match status" value="1"/>
</dbReference>
<dbReference type="PATRIC" id="fig|1432562.3.peg.1900"/>
<keyword evidence="5" id="KW-1185">Reference proteome</keyword>
<evidence type="ECO:0000256" key="1">
    <source>
        <dbReference type="ARBA" id="ARBA00023125"/>
    </source>
</evidence>
<dbReference type="OrthoDB" id="9810250at2"/>
<feature type="domain" description="HTH tetR-type" evidence="3">
    <location>
        <begin position="9"/>
        <end position="69"/>
    </location>
</feature>
<evidence type="ECO:0000313" key="4">
    <source>
        <dbReference type="EMBL" id="KKK33858.1"/>
    </source>
</evidence>
<gene>
    <name evidence="4" type="ORF">WN59_09595</name>
</gene>
<dbReference type="STRING" id="1432562.WN59_09595"/>
<comment type="caution">
    <text evidence="4">The sequence shown here is derived from an EMBL/GenBank/DDBJ whole genome shotgun (WGS) entry which is preliminary data.</text>
</comment>
<dbReference type="AlphaFoldDB" id="A0A0M2SHX1"/>
<dbReference type="EMBL" id="LAYZ01000024">
    <property type="protein sequence ID" value="KKK33858.1"/>
    <property type="molecule type" value="Genomic_DNA"/>
</dbReference>
<dbReference type="RefSeq" id="WP_046516434.1">
    <property type="nucleotide sequence ID" value="NZ_LAYZ01000024.1"/>
</dbReference>
<dbReference type="PANTHER" id="PTHR43479">
    <property type="entry name" value="ACREF/ENVCD OPERON REPRESSOR-RELATED"/>
    <property type="match status" value="1"/>
</dbReference>
<keyword evidence="1 2" id="KW-0238">DNA-binding</keyword>
<dbReference type="PROSITE" id="PS50977">
    <property type="entry name" value="HTH_TETR_2"/>
    <property type="match status" value="1"/>
</dbReference>
<dbReference type="GO" id="GO:0003677">
    <property type="term" value="F:DNA binding"/>
    <property type="evidence" value="ECO:0007669"/>
    <property type="project" value="UniProtKB-UniRule"/>
</dbReference>
<protein>
    <recommendedName>
        <fullName evidence="3">HTH tetR-type domain-containing protein</fullName>
    </recommendedName>
</protein>
<accession>A0A0M2SHX1</accession>
<sequence>MEKQDLRKIKTRRAIDAAFTKLIADKGFEAVTIKDIAEEALINRGTFYMHYADKDDLLDSYESALLEGLYEILSRSIEAGNQTLSIGMPRRIAAETFNYIDENADKIIALFNSQGGSRFEHKVRAHMLDYYRIHSRKLIDENRMRVDIDHLLSYITGAHMGLIRNWLGNGRRETSEELAEILETLTVNGPFYAAGLID</sequence>
<proteinExistence type="predicted"/>
<name>A0A0M2SHX1_9STAP</name>
<dbReference type="SUPFAM" id="SSF46689">
    <property type="entry name" value="Homeodomain-like"/>
    <property type="match status" value="1"/>
</dbReference>